<evidence type="ECO:0000313" key="1">
    <source>
        <dbReference type="EMBL" id="KAJ7528013.1"/>
    </source>
</evidence>
<comment type="caution">
    <text evidence="1">The sequence shown here is derived from an EMBL/GenBank/DDBJ whole genome shotgun (WGS) entry which is preliminary data.</text>
</comment>
<dbReference type="EMBL" id="CM055107">
    <property type="protein sequence ID" value="KAJ7528013.1"/>
    <property type="molecule type" value="Genomic_DNA"/>
</dbReference>
<organism evidence="1 2">
    <name type="scientific">Diphasiastrum complanatum</name>
    <name type="common">Issler's clubmoss</name>
    <name type="synonym">Lycopodium complanatum</name>
    <dbReference type="NCBI Taxonomy" id="34168"/>
    <lineage>
        <taxon>Eukaryota</taxon>
        <taxon>Viridiplantae</taxon>
        <taxon>Streptophyta</taxon>
        <taxon>Embryophyta</taxon>
        <taxon>Tracheophyta</taxon>
        <taxon>Lycopodiopsida</taxon>
        <taxon>Lycopodiales</taxon>
        <taxon>Lycopodiaceae</taxon>
        <taxon>Lycopodioideae</taxon>
        <taxon>Diphasiastrum</taxon>
    </lineage>
</organism>
<proteinExistence type="predicted"/>
<keyword evidence="2" id="KW-1185">Reference proteome</keyword>
<evidence type="ECO:0000313" key="2">
    <source>
        <dbReference type="Proteomes" id="UP001162992"/>
    </source>
</evidence>
<gene>
    <name evidence="1" type="ORF">O6H91_16G080100</name>
</gene>
<accession>A0ACC2BDV0</accession>
<name>A0ACC2BDV0_DIPCM</name>
<reference evidence="2" key="1">
    <citation type="journal article" date="2024" name="Proc. Natl. Acad. Sci. U.S.A.">
        <title>Extraordinary preservation of gene collinearity over three hundred million years revealed in homosporous lycophytes.</title>
        <authorList>
            <person name="Li C."/>
            <person name="Wickell D."/>
            <person name="Kuo L.Y."/>
            <person name="Chen X."/>
            <person name="Nie B."/>
            <person name="Liao X."/>
            <person name="Peng D."/>
            <person name="Ji J."/>
            <person name="Jenkins J."/>
            <person name="Williams M."/>
            <person name="Shu S."/>
            <person name="Plott C."/>
            <person name="Barry K."/>
            <person name="Rajasekar S."/>
            <person name="Grimwood J."/>
            <person name="Han X."/>
            <person name="Sun S."/>
            <person name="Hou Z."/>
            <person name="He W."/>
            <person name="Dai G."/>
            <person name="Sun C."/>
            <person name="Schmutz J."/>
            <person name="Leebens-Mack J.H."/>
            <person name="Li F.W."/>
            <person name="Wang L."/>
        </authorList>
    </citation>
    <scope>NUCLEOTIDE SEQUENCE [LARGE SCALE GENOMIC DNA]</scope>
    <source>
        <strain evidence="2">cv. PW_Plant_1</strain>
    </source>
</reference>
<dbReference type="Proteomes" id="UP001162992">
    <property type="component" value="Chromosome 16"/>
</dbReference>
<sequence length="293" mass="30664">MAFLVLAADEQPSASNRLQATHTRPDIRTSGSFVMQMRHIAVAILLLCTFHCSLADQNITAILDQNPDYSVLNSLLTKTGVASEINSRNSLTLLAVDNAALAPVAARLGNDLTLNQVADILRYHVLLQYYNPLQLSQLSNGTTLTPTLYQSTGRAAGQLGFVNLTDGSSGSVNVGLPVKGAGFNATILQQVQNVPYNISVLQLSSALVPMGVLATSPVPAPSPVPTPAPTPTPVPAPSPFPTPVSSPSPALTPELSVPSESPIGSAHPSSSLPFASVPVHMVLLICVALYNFM</sequence>
<protein>
    <submittedName>
        <fullName evidence="1">Uncharacterized protein</fullName>
    </submittedName>
</protein>